<dbReference type="Pfam" id="PF00657">
    <property type="entry name" value="Lipase_GDSL"/>
    <property type="match status" value="1"/>
</dbReference>
<evidence type="ECO:0000313" key="4">
    <source>
        <dbReference type="Proteomes" id="UP001141806"/>
    </source>
</evidence>
<evidence type="ECO:0000256" key="1">
    <source>
        <dbReference type="ARBA" id="ARBA00008668"/>
    </source>
</evidence>
<comment type="similarity">
    <text evidence="1">Belongs to the 'GDSL' lipolytic enzyme family.</text>
</comment>
<keyword evidence="2" id="KW-0325">Glycoprotein</keyword>
<evidence type="ECO:0000313" key="3">
    <source>
        <dbReference type="EMBL" id="KAJ4965194.1"/>
    </source>
</evidence>
<accession>A0A9Q0K7A5</accession>
<reference evidence="3" key="1">
    <citation type="journal article" date="2023" name="Plant J.">
        <title>The genome of the king protea, Protea cynaroides.</title>
        <authorList>
            <person name="Chang J."/>
            <person name="Duong T.A."/>
            <person name="Schoeman C."/>
            <person name="Ma X."/>
            <person name="Roodt D."/>
            <person name="Barker N."/>
            <person name="Li Z."/>
            <person name="Van de Peer Y."/>
            <person name="Mizrachi E."/>
        </authorList>
    </citation>
    <scope>NUCLEOTIDE SEQUENCE</scope>
    <source>
        <tissue evidence="3">Young leaves</tissue>
    </source>
</reference>
<dbReference type="OrthoDB" id="1730555at2759"/>
<dbReference type="InterPro" id="IPR001087">
    <property type="entry name" value="GDSL"/>
</dbReference>
<dbReference type="Proteomes" id="UP001141806">
    <property type="component" value="Unassembled WGS sequence"/>
</dbReference>
<evidence type="ECO:0000256" key="2">
    <source>
        <dbReference type="ARBA" id="ARBA00023180"/>
    </source>
</evidence>
<dbReference type="EMBL" id="JAMYWD010000007">
    <property type="protein sequence ID" value="KAJ4965194.1"/>
    <property type="molecule type" value="Genomic_DNA"/>
</dbReference>
<dbReference type="PANTHER" id="PTHR22835:SF588">
    <property type="entry name" value="ALPHA-L-FUCOSIDASE 3"/>
    <property type="match status" value="1"/>
</dbReference>
<dbReference type="PANTHER" id="PTHR22835">
    <property type="entry name" value="ZINC FINGER FYVE DOMAIN CONTAINING PROTEIN"/>
    <property type="match status" value="1"/>
</dbReference>
<dbReference type="AlphaFoldDB" id="A0A9Q0K7A5"/>
<keyword evidence="4" id="KW-1185">Reference proteome</keyword>
<dbReference type="Gene3D" id="3.40.50.1110">
    <property type="entry name" value="SGNH hydrolase"/>
    <property type="match status" value="1"/>
</dbReference>
<comment type="caution">
    <text evidence="3">The sequence shown here is derived from an EMBL/GenBank/DDBJ whole genome shotgun (WGS) entry which is preliminary data.</text>
</comment>
<organism evidence="3 4">
    <name type="scientific">Protea cynaroides</name>
    <dbReference type="NCBI Taxonomy" id="273540"/>
    <lineage>
        <taxon>Eukaryota</taxon>
        <taxon>Viridiplantae</taxon>
        <taxon>Streptophyta</taxon>
        <taxon>Embryophyta</taxon>
        <taxon>Tracheophyta</taxon>
        <taxon>Spermatophyta</taxon>
        <taxon>Magnoliopsida</taxon>
        <taxon>Proteales</taxon>
        <taxon>Proteaceae</taxon>
        <taxon>Protea</taxon>
    </lineage>
</organism>
<dbReference type="InterPro" id="IPR036514">
    <property type="entry name" value="SGNH_hydro_sf"/>
</dbReference>
<proteinExistence type="inferred from homology"/>
<gene>
    <name evidence="3" type="ORF">NE237_017043</name>
</gene>
<name>A0A9Q0K7A5_9MAGN</name>
<dbReference type="GO" id="GO:0016788">
    <property type="term" value="F:hydrolase activity, acting on ester bonds"/>
    <property type="evidence" value="ECO:0007669"/>
    <property type="project" value="InterPro"/>
</dbReference>
<protein>
    <submittedName>
        <fullName evidence="3">Uncharacterized protein</fullName>
    </submittedName>
</protein>
<sequence length="166" mass="18709">MDWNIYVPILILWDQTSHGADFATAASTIKPQSRGLSEGGFSPFYLESVYDEGATSFWIHNTVPFGCLPYVLASFPVNASEYDDAGCIISYNKVSEYFNQKLKETVVELSKELSSAAITYVDMYAVKYRLISQAEKYDEATNKWIFNQIIDGKFSDPPVLLKMACH</sequence>